<reference evidence="6 7" key="1">
    <citation type="submission" date="2019-03" db="EMBL/GenBank/DDBJ databases">
        <title>Sapientia aquatica gen. nov., sp. nov., isolated from a crater lake.</title>
        <authorList>
            <person name="Felfoldi T."/>
            <person name="Szabo A."/>
            <person name="Toth E."/>
            <person name="Schumann P."/>
            <person name="Keki Z."/>
            <person name="Marialigeti K."/>
            <person name="Mathe I."/>
        </authorList>
    </citation>
    <scope>NUCLEOTIDE SEQUENCE [LARGE SCALE GENOMIC DNA]</scope>
    <source>
        <strain evidence="6 7">SA-152</strain>
    </source>
</reference>
<evidence type="ECO:0000256" key="2">
    <source>
        <dbReference type="ARBA" id="ARBA00023015"/>
    </source>
</evidence>
<evidence type="ECO:0000256" key="3">
    <source>
        <dbReference type="ARBA" id="ARBA00023125"/>
    </source>
</evidence>
<dbReference type="GO" id="GO:0009089">
    <property type="term" value="P:lysine biosynthetic process via diaminopimelate"/>
    <property type="evidence" value="ECO:0007669"/>
    <property type="project" value="TreeGrafter"/>
</dbReference>
<dbReference type="PANTHER" id="PTHR30427:SF1">
    <property type="entry name" value="TRANSCRIPTIONAL ACTIVATOR PROTEIN LYSR"/>
    <property type="match status" value="1"/>
</dbReference>
<name>A0A4R5VWK2_9BURK</name>
<dbReference type="InterPro" id="IPR036388">
    <property type="entry name" value="WH-like_DNA-bd_sf"/>
</dbReference>
<dbReference type="RefSeq" id="WP_133329688.1">
    <property type="nucleotide sequence ID" value="NZ_SMYL01000008.1"/>
</dbReference>
<dbReference type="OrthoDB" id="110033at2"/>
<evidence type="ECO:0000256" key="1">
    <source>
        <dbReference type="ARBA" id="ARBA00009437"/>
    </source>
</evidence>
<dbReference type="Pfam" id="PF03466">
    <property type="entry name" value="LysR_substrate"/>
    <property type="match status" value="1"/>
</dbReference>
<dbReference type="PROSITE" id="PS50931">
    <property type="entry name" value="HTH_LYSR"/>
    <property type="match status" value="1"/>
</dbReference>
<dbReference type="GO" id="GO:0010628">
    <property type="term" value="P:positive regulation of gene expression"/>
    <property type="evidence" value="ECO:0007669"/>
    <property type="project" value="TreeGrafter"/>
</dbReference>
<proteinExistence type="inferred from homology"/>
<evidence type="ECO:0000259" key="5">
    <source>
        <dbReference type="PROSITE" id="PS50931"/>
    </source>
</evidence>
<comment type="similarity">
    <text evidence="1">Belongs to the LysR transcriptional regulatory family.</text>
</comment>
<keyword evidence="3" id="KW-0238">DNA-binding</keyword>
<dbReference type="InterPro" id="IPR000847">
    <property type="entry name" value="LysR_HTH_N"/>
</dbReference>
<organism evidence="6 7">
    <name type="scientific">Sapientia aquatica</name>
    <dbReference type="NCBI Taxonomy" id="1549640"/>
    <lineage>
        <taxon>Bacteria</taxon>
        <taxon>Pseudomonadati</taxon>
        <taxon>Pseudomonadota</taxon>
        <taxon>Betaproteobacteria</taxon>
        <taxon>Burkholderiales</taxon>
        <taxon>Oxalobacteraceae</taxon>
        <taxon>Sapientia</taxon>
    </lineage>
</organism>
<dbReference type="Pfam" id="PF00126">
    <property type="entry name" value="HTH_1"/>
    <property type="match status" value="1"/>
</dbReference>
<gene>
    <name evidence="6" type="ORF">E2I14_14250</name>
</gene>
<dbReference type="Proteomes" id="UP000294829">
    <property type="component" value="Unassembled WGS sequence"/>
</dbReference>
<accession>A0A4R5VWK2</accession>
<evidence type="ECO:0000313" key="7">
    <source>
        <dbReference type="Proteomes" id="UP000294829"/>
    </source>
</evidence>
<dbReference type="Gene3D" id="1.10.10.10">
    <property type="entry name" value="Winged helix-like DNA-binding domain superfamily/Winged helix DNA-binding domain"/>
    <property type="match status" value="1"/>
</dbReference>
<dbReference type="Gene3D" id="3.40.190.10">
    <property type="entry name" value="Periplasmic binding protein-like II"/>
    <property type="match status" value="2"/>
</dbReference>
<dbReference type="SUPFAM" id="SSF46785">
    <property type="entry name" value="Winged helix' DNA-binding domain"/>
    <property type="match status" value="1"/>
</dbReference>
<keyword evidence="7" id="KW-1185">Reference proteome</keyword>
<sequence>MRLRHIEVFHAIMQAGSISGAAQILFISQPAVTKVLQHCEMQLGLKLFERVKGKLYPTPEAQKLFIEVDRVNRDLHSVRRLASSLRNGATEVVKLVSTPTLALTLVPIAMREWRKKYADTHCQLATQHTREIVNALLLGEADFALSLQNPQHPSIQVETIAQGVMTAIAPVGTWPQELSDQPIAITDLPNRLIGLPEDDPLGSRFFDACNLVEHAVNTHTTVQTYQLARSLVEHGAGVAVIDPYTAAMIDLDSAMRRPIEPAIAVELYLLTANLSPLSHAARSLVDDLRRAACNCLTNEAS</sequence>
<dbReference type="AlphaFoldDB" id="A0A4R5VWK2"/>
<dbReference type="EMBL" id="SMYL01000008">
    <property type="protein sequence ID" value="TDK63730.1"/>
    <property type="molecule type" value="Genomic_DNA"/>
</dbReference>
<evidence type="ECO:0000256" key="4">
    <source>
        <dbReference type="ARBA" id="ARBA00023163"/>
    </source>
</evidence>
<dbReference type="InterPro" id="IPR036390">
    <property type="entry name" value="WH_DNA-bd_sf"/>
</dbReference>
<keyword evidence="4" id="KW-0804">Transcription</keyword>
<dbReference type="GO" id="GO:0043565">
    <property type="term" value="F:sequence-specific DNA binding"/>
    <property type="evidence" value="ECO:0007669"/>
    <property type="project" value="TreeGrafter"/>
</dbReference>
<dbReference type="InterPro" id="IPR005119">
    <property type="entry name" value="LysR_subst-bd"/>
</dbReference>
<dbReference type="PANTHER" id="PTHR30427">
    <property type="entry name" value="TRANSCRIPTIONAL ACTIVATOR PROTEIN LYSR"/>
    <property type="match status" value="1"/>
</dbReference>
<comment type="caution">
    <text evidence="6">The sequence shown here is derived from an EMBL/GenBank/DDBJ whole genome shotgun (WGS) entry which is preliminary data.</text>
</comment>
<evidence type="ECO:0000313" key="6">
    <source>
        <dbReference type="EMBL" id="TDK63730.1"/>
    </source>
</evidence>
<keyword evidence="2" id="KW-0805">Transcription regulation</keyword>
<protein>
    <submittedName>
        <fullName evidence="6">LysR family transcriptional regulator</fullName>
    </submittedName>
</protein>
<feature type="domain" description="HTH lysR-type" evidence="5">
    <location>
        <begin position="1"/>
        <end position="58"/>
    </location>
</feature>
<dbReference type="SUPFAM" id="SSF53850">
    <property type="entry name" value="Periplasmic binding protein-like II"/>
    <property type="match status" value="1"/>
</dbReference>
<dbReference type="GO" id="GO:0003700">
    <property type="term" value="F:DNA-binding transcription factor activity"/>
    <property type="evidence" value="ECO:0007669"/>
    <property type="project" value="InterPro"/>
</dbReference>